<proteinExistence type="predicted"/>
<organism evidence="1 2">
    <name type="scientific">Leersia perrieri</name>
    <dbReference type="NCBI Taxonomy" id="77586"/>
    <lineage>
        <taxon>Eukaryota</taxon>
        <taxon>Viridiplantae</taxon>
        <taxon>Streptophyta</taxon>
        <taxon>Embryophyta</taxon>
        <taxon>Tracheophyta</taxon>
        <taxon>Spermatophyta</taxon>
        <taxon>Magnoliopsida</taxon>
        <taxon>Liliopsida</taxon>
        <taxon>Poales</taxon>
        <taxon>Poaceae</taxon>
        <taxon>BOP clade</taxon>
        <taxon>Oryzoideae</taxon>
        <taxon>Oryzeae</taxon>
        <taxon>Oryzinae</taxon>
        <taxon>Leersia</taxon>
    </lineage>
</organism>
<dbReference type="AlphaFoldDB" id="A0A0D9W0U8"/>
<keyword evidence="2" id="KW-1185">Reference proteome</keyword>
<evidence type="ECO:0000313" key="2">
    <source>
        <dbReference type="Proteomes" id="UP000032180"/>
    </source>
</evidence>
<dbReference type="HOGENOM" id="CLU_2625539_0_0_1"/>
<reference evidence="2" key="2">
    <citation type="submission" date="2013-12" db="EMBL/GenBank/DDBJ databases">
        <authorList>
            <person name="Yu Y."/>
            <person name="Lee S."/>
            <person name="de Baynast K."/>
            <person name="Wissotski M."/>
            <person name="Liu L."/>
            <person name="Talag J."/>
            <person name="Goicoechea J."/>
            <person name="Angelova A."/>
            <person name="Jetty R."/>
            <person name="Kudrna D."/>
            <person name="Golser W."/>
            <person name="Rivera L."/>
            <person name="Zhang J."/>
            <person name="Wing R."/>
        </authorList>
    </citation>
    <scope>NUCLEOTIDE SEQUENCE</scope>
</reference>
<name>A0A0D9W0U8_9ORYZ</name>
<sequence length="78" mass="8732">MSLGLTKAVQLGLTLYLVEPKGPFLEGPLSSPYFGSPQPIKTRSERKPNRTLRCTTLVPPRKHKVILVFVFIPRASTR</sequence>
<reference evidence="1" key="3">
    <citation type="submission" date="2015-04" db="UniProtKB">
        <authorList>
            <consortium name="EnsemblPlants"/>
        </authorList>
    </citation>
    <scope>IDENTIFICATION</scope>
</reference>
<dbReference type="Gramene" id="LPERR03G33420.1">
    <property type="protein sequence ID" value="LPERR03G33420.1"/>
    <property type="gene ID" value="LPERR03G33420"/>
</dbReference>
<dbReference type="EnsemblPlants" id="LPERR03G33420.1">
    <property type="protein sequence ID" value="LPERR03G33420.1"/>
    <property type="gene ID" value="LPERR03G33420"/>
</dbReference>
<accession>A0A0D9W0U8</accession>
<protein>
    <submittedName>
        <fullName evidence="1">Uncharacterized protein</fullName>
    </submittedName>
</protein>
<evidence type="ECO:0000313" key="1">
    <source>
        <dbReference type="EnsemblPlants" id="LPERR03G33420.1"/>
    </source>
</evidence>
<reference evidence="1 2" key="1">
    <citation type="submission" date="2012-08" db="EMBL/GenBank/DDBJ databases">
        <title>Oryza genome evolution.</title>
        <authorList>
            <person name="Wing R.A."/>
        </authorList>
    </citation>
    <scope>NUCLEOTIDE SEQUENCE</scope>
</reference>
<dbReference type="Proteomes" id="UP000032180">
    <property type="component" value="Chromosome 3"/>
</dbReference>